<dbReference type="Proteomes" id="UP000250321">
    <property type="component" value="Unassembled WGS sequence"/>
</dbReference>
<reference evidence="1 2" key="1">
    <citation type="submission" date="2018-02" db="EMBL/GenBank/DDBJ databases">
        <title>Draft genome of wild Prunus yedoensis var. nudiflora.</title>
        <authorList>
            <person name="Baek S."/>
            <person name="Kim J.-H."/>
            <person name="Choi K."/>
            <person name="Kim G.-B."/>
            <person name="Cho A."/>
            <person name="Jang H."/>
            <person name="Shin C.-H."/>
            <person name="Yu H.-J."/>
            <person name="Mun J.-H."/>
        </authorList>
    </citation>
    <scope>NUCLEOTIDE SEQUENCE [LARGE SCALE GENOMIC DNA]</scope>
    <source>
        <strain evidence="2">cv. Jeju island</strain>
        <tissue evidence="1">Leaf</tissue>
    </source>
</reference>
<evidence type="ECO:0000313" key="2">
    <source>
        <dbReference type="Proteomes" id="UP000250321"/>
    </source>
</evidence>
<dbReference type="STRING" id="2094558.A0A314V1X7"/>
<dbReference type="PANTHER" id="PTHR24209:SF25">
    <property type="entry name" value="PROTEIN DA1-RELATED 1"/>
    <property type="match status" value="1"/>
</dbReference>
<sequence>MARSIMDAWLQLSFFGKVHESSPIIEAMSQVLAHMWLDLKMKSGSDFEKKLGEFFQHQIEESYYGLEDGTENPVLKVYDVQKLHYEGPFKLSRNAVLKHGLRKTLDHIRTTGNFPPVD</sequence>
<name>A0A314V1X7_PRUYE</name>
<dbReference type="OrthoDB" id="1665815at2759"/>
<dbReference type="EMBL" id="PJQY01002743">
    <property type="protein sequence ID" value="PQM42942.1"/>
    <property type="molecule type" value="Genomic_DNA"/>
</dbReference>
<proteinExistence type="predicted"/>
<dbReference type="PANTHER" id="PTHR24209">
    <property type="entry name" value="PROTEIN DA1-RELATED 2"/>
    <property type="match status" value="1"/>
</dbReference>
<dbReference type="GO" id="GO:0043130">
    <property type="term" value="F:ubiquitin binding"/>
    <property type="evidence" value="ECO:0007669"/>
    <property type="project" value="TreeGrafter"/>
</dbReference>
<protein>
    <submittedName>
        <fullName evidence="1">Uncharacterized protein</fullName>
    </submittedName>
</protein>
<keyword evidence="2" id="KW-1185">Reference proteome</keyword>
<dbReference type="InterPro" id="IPR045218">
    <property type="entry name" value="DA1-like"/>
</dbReference>
<accession>A0A314V1X7</accession>
<evidence type="ECO:0000313" key="1">
    <source>
        <dbReference type="EMBL" id="PQM42942.1"/>
    </source>
</evidence>
<gene>
    <name evidence="1" type="ORF">Pyn_25162</name>
</gene>
<organism evidence="1 2">
    <name type="scientific">Prunus yedoensis var. nudiflora</name>
    <dbReference type="NCBI Taxonomy" id="2094558"/>
    <lineage>
        <taxon>Eukaryota</taxon>
        <taxon>Viridiplantae</taxon>
        <taxon>Streptophyta</taxon>
        <taxon>Embryophyta</taxon>
        <taxon>Tracheophyta</taxon>
        <taxon>Spermatophyta</taxon>
        <taxon>Magnoliopsida</taxon>
        <taxon>eudicotyledons</taxon>
        <taxon>Gunneridae</taxon>
        <taxon>Pentapetalae</taxon>
        <taxon>rosids</taxon>
        <taxon>fabids</taxon>
        <taxon>Rosales</taxon>
        <taxon>Rosaceae</taxon>
        <taxon>Amygdaloideae</taxon>
        <taxon>Amygdaleae</taxon>
        <taxon>Prunus</taxon>
    </lineage>
</organism>
<dbReference type="AlphaFoldDB" id="A0A314V1X7"/>
<comment type="caution">
    <text evidence="1">The sequence shown here is derived from an EMBL/GenBank/DDBJ whole genome shotgun (WGS) entry which is preliminary data.</text>
</comment>